<dbReference type="InterPro" id="IPR032675">
    <property type="entry name" value="LRR_dom_sf"/>
</dbReference>
<dbReference type="PROSITE" id="PS51450">
    <property type="entry name" value="LRR"/>
    <property type="match status" value="1"/>
</dbReference>
<sequence length="259" mass="29276">MSKVEKVRAMLKTNNLTLKAAKNAIRITPEDTYKLILSRMCLTTFPKCLIRLTHVNMLDLSCNQIIKLPDNFGVFRSLTRLDLRSNKLRSLPESIGRLSQLTYLNVSNNFLTSAGLPPSIGSLTSLKTLNLGLNKLDSLPATFEALHSLEELKLFYNKFVVLPDFLKALSSLTKVDLKGNLLEDQEEYEDVREKPEPVEKLILVHESILCRRCIKKCGGLCAEGKAGENETEEERIYPGLMVPNSVAKLNQDQWRIRKS</sequence>
<organism evidence="3 4">
    <name type="scientific">Takifugu rubripes</name>
    <name type="common">Japanese pufferfish</name>
    <name type="synonym">Fugu rubripes</name>
    <dbReference type="NCBI Taxonomy" id="31033"/>
    <lineage>
        <taxon>Eukaryota</taxon>
        <taxon>Metazoa</taxon>
        <taxon>Chordata</taxon>
        <taxon>Craniata</taxon>
        <taxon>Vertebrata</taxon>
        <taxon>Euteleostomi</taxon>
        <taxon>Actinopterygii</taxon>
        <taxon>Neopterygii</taxon>
        <taxon>Teleostei</taxon>
        <taxon>Neoteleostei</taxon>
        <taxon>Acanthomorphata</taxon>
        <taxon>Eupercaria</taxon>
        <taxon>Tetraodontiformes</taxon>
        <taxon>Tetradontoidea</taxon>
        <taxon>Tetraodontidae</taxon>
        <taxon>Takifugu</taxon>
    </lineage>
</organism>
<dbReference type="OMA" id="THVNMLD"/>
<dbReference type="SMART" id="SM00364">
    <property type="entry name" value="LRR_BAC"/>
    <property type="match status" value="5"/>
</dbReference>
<dbReference type="Gene3D" id="3.80.10.10">
    <property type="entry name" value="Ribonuclease Inhibitor"/>
    <property type="match status" value="1"/>
</dbReference>
<dbReference type="GeneTree" id="ENSGT00940000156026"/>
<dbReference type="AlphaFoldDB" id="H2TC77"/>
<dbReference type="SMART" id="SM00369">
    <property type="entry name" value="LRR_TYP"/>
    <property type="match status" value="4"/>
</dbReference>
<dbReference type="PANTHER" id="PTHR48051">
    <property type="match status" value="1"/>
</dbReference>
<dbReference type="PANTHER" id="PTHR48051:SF42">
    <property type="entry name" value="LEUCINE-RICH REPEAT-CONTAINING PROTEIN 18-LIKE"/>
    <property type="match status" value="1"/>
</dbReference>
<keyword evidence="4" id="KW-1185">Reference proteome</keyword>
<dbReference type="Proteomes" id="UP000005226">
    <property type="component" value="Chromosome 6"/>
</dbReference>
<dbReference type="Ensembl" id="ENSTRUT00000022360.3">
    <property type="protein sequence ID" value="ENSTRUP00000022269.2"/>
    <property type="gene ID" value="ENSTRUG00000008858.3"/>
</dbReference>
<reference evidence="3" key="3">
    <citation type="submission" date="2025-09" db="UniProtKB">
        <authorList>
            <consortium name="Ensembl"/>
        </authorList>
    </citation>
    <scope>IDENTIFICATION</scope>
</reference>
<keyword evidence="2" id="KW-0677">Repeat</keyword>
<dbReference type="eggNOG" id="KOG0619">
    <property type="taxonomic scope" value="Eukaryota"/>
</dbReference>
<proteinExistence type="predicted"/>
<dbReference type="Pfam" id="PF13855">
    <property type="entry name" value="LRR_8"/>
    <property type="match status" value="2"/>
</dbReference>
<dbReference type="InterPro" id="IPR003591">
    <property type="entry name" value="Leu-rich_rpt_typical-subtyp"/>
</dbReference>
<reference evidence="3 4" key="1">
    <citation type="journal article" date="2011" name="Genome Biol. Evol.">
        <title>Integration of the genetic map and genome assembly of fugu facilitates insights into distinct features of genome evolution in teleosts and mammals.</title>
        <authorList>
            <person name="Kai W."/>
            <person name="Kikuchi K."/>
            <person name="Tohari S."/>
            <person name="Chew A.K."/>
            <person name="Tay A."/>
            <person name="Fujiwara A."/>
            <person name="Hosoya S."/>
            <person name="Suetake H."/>
            <person name="Naruse K."/>
            <person name="Brenner S."/>
            <person name="Suzuki Y."/>
            <person name="Venkatesh B."/>
        </authorList>
    </citation>
    <scope>NUCLEOTIDE SEQUENCE [LARGE SCALE GENOMIC DNA]</scope>
</reference>
<evidence type="ECO:0000313" key="3">
    <source>
        <dbReference type="Ensembl" id="ENSTRUP00000022269.2"/>
    </source>
</evidence>
<dbReference type="InterPro" id="IPR001611">
    <property type="entry name" value="Leu-rich_rpt"/>
</dbReference>
<evidence type="ECO:0008006" key="5">
    <source>
        <dbReference type="Google" id="ProtNLM"/>
    </source>
</evidence>
<accession>H2TC77</accession>
<evidence type="ECO:0000256" key="2">
    <source>
        <dbReference type="ARBA" id="ARBA00022737"/>
    </source>
</evidence>
<dbReference type="STRING" id="31033.ENSTRUP00000022269"/>
<dbReference type="HOGENOM" id="CLU_000288_18_15_1"/>
<dbReference type="InterPro" id="IPR050216">
    <property type="entry name" value="LRR_domain-containing"/>
</dbReference>
<reference evidence="3" key="2">
    <citation type="submission" date="2025-08" db="UniProtKB">
        <authorList>
            <consortium name="Ensembl"/>
        </authorList>
    </citation>
    <scope>IDENTIFICATION</scope>
</reference>
<protein>
    <recommendedName>
        <fullName evidence="5">Leucine rich repeat containing 18a</fullName>
    </recommendedName>
</protein>
<evidence type="ECO:0000313" key="4">
    <source>
        <dbReference type="Proteomes" id="UP000005226"/>
    </source>
</evidence>
<keyword evidence="1" id="KW-0433">Leucine-rich repeat</keyword>
<dbReference type="GO" id="GO:0005737">
    <property type="term" value="C:cytoplasm"/>
    <property type="evidence" value="ECO:0007669"/>
    <property type="project" value="TreeGrafter"/>
</dbReference>
<dbReference type="FunCoup" id="H2TC77">
    <property type="interactions" value="955"/>
</dbReference>
<evidence type="ECO:0000256" key="1">
    <source>
        <dbReference type="ARBA" id="ARBA00022614"/>
    </source>
</evidence>
<dbReference type="InParanoid" id="H2TC77"/>
<dbReference type="SUPFAM" id="SSF52058">
    <property type="entry name" value="L domain-like"/>
    <property type="match status" value="1"/>
</dbReference>
<name>H2TC77_TAKRU</name>